<evidence type="ECO:0000313" key="12">
    <source>
        <dbReference type="EMBL" id="MDN5212873.1"/>
    </source>
</evidence>
<protein>
    <recommendedName>
        <fullName evidence="9">Lipoprotein signal peptidase</fullName>
        <ecNumber evidence="9">3.4.23.36</ecNumber>
    </recommendedName>
    <alternativeName>
        <fullName evidence="9">Prolipoprotein signal peptidase</fullName>
    </alternativeName>
    <alternativeName>
        <fullName evidence="9">Signal peptidase II</fullName>
        <shortName evidence="9">SPase II</shortName>
    </alternativeName>
</protein>
<dbReference type="NCBIfam" id="NF011369">
    <property type="entry name" value="PRK14788.1"/>
    <property type="match status" value="1"/>
</dbReference>
<feature type="active site" evidence="9">
    <location>
        <position position="169"/>
    </location>
</feature>
<dbReference type="GO" id="GO:0004190">
    <property type="term" value="F:aspartic-type endopeptidase activity"/>
    <property type="evidence" value="ECO:0007669"/>
    <property type="project" value="UniProtKB-EC"/>
</dbReference>
<dbReference type="PRINTS" id="PR00781">
    <property type="entry name" value="LIPOSIGPTASE"/>
</dbReference>
<feature type="transmembrane region" description="Helical" evidence="9">
    <location>
        <begin position="64"/>
        <end position="85"/>
    </location>
</feature>
<dbReference type="InterPro" id="IPR001872">
    <property type="entry name" value="Peptidase_A8"/>
</dbReference>
<feature type="transmembrane region" description="Helical" evidence="9">
    <location>
        <begin position="160"/>
        <end position="182"/>
    </location>
</feature>
<evidence type="ECO:0000256" key="2">
    <source>
        <dbReference type="ARBA" id="ARBA00022475"/>
    </source>
</evidence>
<keyword evidence="12" id="KW-0449">Lipoprotein</keyword>
<evidence type="ECO:0000256" key="9">
    <source>
        <dbReference type="HAMAP-Rule" id="MF_00161"/>
    </source>
</evidence>
<dbReference type="Proteomes" id="UP001172083">
    <property type="component" value="Unassembled WGS sequence"/>
</dbReference>
<dbReference type="PANTHER" id="PTHR33695">
    <property type="entry name" value="LIPOPROTEIN SIGNAL PEPTIDASE"/>
    <property type="match status" value="1"/>
</dbReference>
<evidence type="ECO:0000256" key="11">
    <source>
        <dbReference type="SAM" id="MobiDB-lite"/>
    </source>
</evidence>
<evidence type="ECO:0000256" key="8">
    <source>
        <dbReference type="ARBA" id="ARBA00023136"/>
    </source>
</evidence>
<comment type="pathway">
    <text evidence="9">Protein modification; lipoprotein biosynthesis (signal peptide cleavage).</text>
</comment>
<dbReference type="EC" id="3.4.23.36" evidence="9"/>
<evidence type="ECO:0000256" key="10">
    <source>
        <dbReference type="RuleBase" id="RU004181"/>
    </source>
</evidence>
<accession>A0ABT8L583</accession>
<feature type="active site" evidence="9">
    <location>
        <position position="136"/>
    </location>
</feature>
<keyword evidence="13" id="KW-1185">Reference proteome</keyword>
<name>A0ABT8L583_9BACT</name>
<comment type="caution">
    <text evidence="12">The sequence shown here is derived from an EMBL/GenBank/DDBJ whole genome shotgun (WGS) entry which is preliminary data.</text>
</comment>
<reference evidence="12" key="1">
    <citation type="submission" date="2023-06" db="EMBL/GenBank/DDBJ databases">
        <title>Genomic of Agaribacillus aureum.</title>
        <authorList>
            <person name="Wang G."/>
        </authorList>
    </citation>
    <scope>NUCLEOTIDE SEQUENCE</scope>
    <source>
        <strain evidence="12">BMA12</strain>
    </source>
</reference>
<keyword evidence="5 9" id="KW-0064">Aspartyl protease</keyword>
<comment type="similarity">
    <text evidence="1 9 10">Belongs to the peptidase A8 family.</text>
</comment>
<dbReference type="EMBL" id="JAUJEB010000001">
    <property type="protein sequence ID" value="MDN5212873.1"/>
    <property type="molecule type" value="Genomic_DNA"/>
</dbReference>
<feature type="region of interest" description="Disordered" evidence="11">
    <location>
        <begin position="197"/>
        <end position="218"/>
    </location>
</feature>
<evidence type="ECO:0000256" key="3">
    <source>
        <dbReference type="ARBA" id="ARBA00022670"/>
    </source>
</evidence>
<proteinExistence type="inferred from homology"/>
<feature type="transmembrane region" description="Helical" evidence="9">
    <location>
        <begin position="92"/>
        <end position="109"/>
    </location>
</feature>
<dbReference type="RefSeq" id="WP_346758190.1">
    <property type="nucleotide sequence ID" value="NZ_JAUJEB010000001.1"/>
</dbReference>
<keyword evidence="2 9" id="KW-1003">Cell membrane</keyword>
<evidence type="ECO:0000313" key="13">
    <source>
        <dbReference type="Proteomes" id="UP001172083"/>
    </source>
</evidence>
<keyword evidence="4 9" id="KW-0812">Transmembrane</keyword>
<keyword evidence="3 9" id="KW-0645">Protease</keyword>
<feature type="transmembrane region" description="Helical" evidence="9">
    <location>
        <begin position="7"/>
        <end position="26"/>
    </location>
</feature>
<comment type="subcellular location">
    <subcellularLocation>
        <location evidence="9">Cell membrane</location>
        <topology evidence="9">Multi-pass membrane protein</topology>
    </subcellularLocation>
</comment>
<keyword evidence="7 9" id="KW-1133">Transmembrane helix</keyword>
<evidence type="ECO:0000256" key="1">
    <source>
        <dbReference type="ARBA" id="ARBA00006139"/>
    </source>
</evidence>
<dbReference type="HAMAP" id="MF_00161">
    <property type="entry name" value="LspA"/>
    <property type="match status" value="1"/>
</dbReference>
<sequence>MKYYKYYLLSLVVIILDQAVKLIIHFNMELGEEILVFDDWFKIHYTENPGMAFGIQIEWQYGKFLLTFFRLFAMAAIGYYILVLARKQVHQGLIWCVALILAGAIGNVIDSTFYGVFLNNAPADASTPWFHGKVVDMFYLDIWSGFVADWVPIWGGKHLFLWPIFNIADASIFVGVAIILIMQKRFFAEDKKEEIPETTEVESAANDESIEPEIKPTE</sequence>
<evidence type="ECO:0000256" key="4">
    <source>
        <dbReference type="ARBA" id="ARBA00022692"/>
    </source>
</evidence>
<comment type="function">
    <text evidence="9">This protein specifically catalyzes the removal of signal peptides from prolipoproteins.</text>
</comment>
<evidence type="ECO:0000256" key="5">
    <source>
        <dbReference type="ARBA" id="ARBA00022750"/>
    </source>
</evidence>
<keyword evidence="6 9" id="KW-0378">Hydrolase</keyword>
<keyword evidence="8 9" id="KW-0472">Membrane</keyword>
<gene>
    <name evidence="9" type="primary">lspA</name>
    <name evidence="12" type="ORF">QQ020_12480</name>
</gene>
<dbReference type="PANTHER" id="PTHR33695:SF1">
    <property type="entry name" value="LIPOPROTEIN SIGNAL PEPTIDASE"/>
    <property type="match status" value="1"/>
</dbReference>
<organism evidence="12 13">
    <name type="scientific">Agaribacillus aureus</name>
    <dbReference type="NCBI Taxonomy" id="3051825"/>
    <lineage>
        <taxon>Bacteria</taxon>
        <taxon>Pseudomonadati</taxon>
        <taxon>Bacteroidota</taxon>
        <taxon>Cytophagia</taxon>
        <taxon>Cytophagales</taxon>
        <taxon>Splendidivirgaceae</taxon>
        <taxon>Agaribacillus</taxon>
    </lineage>
</organism>
<dbReference type="Pfam" id="PF01252">
    <property type="entry name" value="Peptidase_A8"/>
    <property type="match status" value="1"/>
</dbReference>
<comment type="catalytic activity">
    <reaction evidence="9">
        <text>Release of signal peptides from bacterial membrane prolipoproteins. Hydrolyzes -Xaa-Yaa-Zaa-|-(S,diacylglyceryl)Cys-, in which Xaa is hydrophobic (preferably Leu), and Yaa (Ala or Ser) and Zaa (Gly or Ala) have small, neutral side chains.</text>
        <dbReference type="EC" id="3.4.23.36"/>
    </reaction>
</comment>
<evidence type="ECO:0000256" key="6">
    <source>
        <dbReference type="ARBA" id="ARBA00022801"/>
    </source>
</evidence>
<evidence type="ECO:0000256" key="7">
    <source>
        <dbReference type="ARBA" id="ARBA00022989"/>
    </source>
</evidence>